<dbReference type="EMBL" id="BGPR01191250">
    <property type="protein sequence ID" value="GBM91955.1"/>
    <property type="molecule type" value="Genomic_DNA"/>
</dbReference>
<evidence type="ECO:0000313" key="1">
    <source>
        <dbReference type="EMBL" id="GBM91853.1"/>
    </source>
</evidence>
<dbReference type="AlphaFoldDB" id="A0A4Y2JR49"/>
<proteinExistence type="predicted"/>
<protein>
    <submittedName>
        <fullName evidence="3">Uncharacterized protein</fullName>
    </submittedName>
</protein>
<evidence type="ECO:0000313" key="4">
    <source>
        <dbReference type="EMBL" id="GBM91955.1"/>
    </source>
</evidence>
<evidence type="ECO:0000313" key="5">
    <source>
        <dbReference type="Proteomes" id="UP000499080"/>
    </source>
</evidence>
<sequence length="115" mass="12895">MLFTFDISIICPSILSTDALVLFPVLATDGGGGLVAKSRLRRRWVPGSKPDPIDEPPYYRLWCTLNTLGSNVLPLVWRERLGEGCRLRRHHCYLTTAQNSEVCPEVAHVFLQNGT</sequence>
<dbReference type="EMBL" id="BGPR01191215">
    <property type="protein sequence ID" value="GBM91853.1"/>
    <property type="molecule type" value="Genomic_DNA"/>
</dbReference>
<dbReference type="Proteomes" id="UP000499080">
    <property type="component" value="Unassembled WGS sequence"/>
</dbReference>
<gene>
    <name evidence="2" type="ORF">AVEN_108724_1</name>
    <name evidence="3" type="ORF">AVEN_122572_1</name>
    <name evidence="4" type="ORF">AVEN_217507_1</name>
    <name evidence="1" type="ORF">AVEN_46923_1</name>
</gene>
<name>A0A4Y2JR49_ARAVE</name>
<dbReference type="EMBL" id="BGPR01191232">
    <property type="protein sequence ID" value="GBM91902.1"/>
    <property type="molecule type" value="Genomic_DNA"/>
</dbReference>
<reference evidence="3 5" key="1">
    <citation type="journal article" date="2019" name="Sci. Rep.">
        <title>Orb-weaving spider Araneus ventricosus genome elucidates the spidroin gene catalogue.</title>
        <authorList>
            <person name="Kono N."/>
            <person name="Nakamura H."/>
            <person name="Ohtoshi R."/>
            <person name="Moran D.A.P."/>
            <person name="Shinohara A."/>
            <person name="Yoshida Y."/>
            <person name="Fujiwara M."/>
            <person name="Mori M."/>
            <person name="Tomita M."/>
            <person name="Arakawa K."/>
        </authorList>
    </citation>
    <scope>NUCLEOTIDE SEQUENCE [LARGE SCALE GENOMIC DNA]</scope>
</reference>
<dbReference type="EMBL" id="BGPR01191234">
    <property type="protein sequence ID" value="GBM91909.1"/>
    <property type="molecule type" value="Genomic_DNA"/>
</dbReference>
<organism evidence="3 5">
    <name type="scientific">Araneus ventricosus</name>
    <name type="common">Orbweaver spider</name>
    <name type="synonym">Epeira ventricosa</name>
    <dbReference type="NCBI Taxonomy" id="182803"/>
    <lineage>
        <taxon>Eukaryota</taxon>
        <taxon>Metazoa</taxon>
        <taxon>Ecdysozoa</taxon>
        <taxon>Arthropoda</taxon>
        <taxon>Chelicerata</taxon>
        <taxon>Arachnida</taxon>
        <taxon>Araneae</taxon>
        <taxon>Araneomorphae</taxon>
        <taxon>Entelegynae</taxon>
        <taxon>Araneoidea</taxon>
        <taxon>Araneidae</taxon>
        <taxon>Araneus</taxon>
    </lineage>
</organism>
<keyword evidence="5" id="KW-1185">Reference proteome</keyword>
<comment type="caution">
    <text evidence="3">The sequence shown here is derived from an EMBL/GenBank/DDBJ whole genome shotgun (WGS) entry which is preliminary data.</text>
</comment>
<accession>A0A4Y2JR49</accession>
<evidence type="ECO:0000313" key="2">
    <source>
        <dbReference type="EMBL" id="GBM91902.1"/>
    </source>
</evidence>
<evidence type="ECO:0000313" key="3">
    <source>
        <dbReference type="EMBL" id="GBM91909.1"/>
    </source>
</evidence>